<dbReference type="GO" id="GO:0006508">
    <property type="term" value="P:proteolysis"/>
    <property type="evidence" value="ECO:0007669"/>
    <property type="project" value="UniProtKB-KW"/>
</dbReference>
<dbReference type="InterPro" id="IPR000064">
    <property type="entry name" value="NLP_P60_dom"/>
</dbReference>
<feature type="domain" description="NlpC/P60" evidence="6">
    <location>
        <begin position="41"/>
        <end position="166"/>
    </location>
</feature>
<protein>
    <submittedName>
        <fullName evidence="7">C40 family peptidase</fullName>
    </submittedName>
</protein>
<dbReference type="Pfam" id="PF00877">
    <property type="entry name" value="NLPC_P60"/>
    <property type="match status" value="1"/>
</dbReference>
<dbReference type="Gene3D" id="3.90.1720.10">
    <property type="entry name" value="endopeptidase domain like (from Nostoc punctiforme)"/>
    <property type="match status" value="1"/>
</dbReference>
<accession>A0AA96RE26</accession>
<dbReference type="PANTHER" id="PTHR47053:SF1">
    <property type="entry name" value="MUREIN DD-ENDOPEPTIDASE MEPH-RELATED"/>
    <property type="match status" value="1"/>
</dbReference>
<reference evidence="7 8" key="1">
    <citation type="submission" date="2022-02" db="EMBL/GenBank/DDBJ databases">
        <title>Paenibacillus sp. MBLB1776 Whole Genome Shotgun Sequencing.</title>
        <authorList>
            <person name="Hwang C.Y."/>
            <person name="Cho E.-S."/>
            <person name="Seo M.-J."/>
        </authorList>
    </citation>
    <scope>NUCLEOTIDE SEQUENCE [LARGE SCALE GENOMIC DNA]</scope>
    <source>
        <strain evidence="7 8">MBLB1776</strain>
    </source>
</reference>
<evidence type="ECO:0000313" key="7">
    <source>
        <dbReference type="EMBL" id="WNQ09733.1"/>
    </source>
</evidence>
<dbReference type="RefSeq" id="WP_315603507.1">
    <property type="nucleotide sequence ID" value="NZ_CP130318.1"/>
</dbReference>
<evidence type="ECO:0000259" key="6">
    <source>
        <dbReference type="PROSITE" id="PS51935"/>
    </source>
</evidence>
<comment type="similarity">
    <text evidence="1">Belongs to the peptidase C40 family.</text>
</comment>
<keyword evidence="3" id="KW-0378">Hydrolase</keyword>
<evidence type="ECO:0000256" key="1">
    <source>
        <dbReference type="ARBA" id="ARBA00007074"/>
    </source>
</evidence>
<evidence type="ECO:0000313" key="8">
    <source>
        <dbReference type="Proteomes" id="UP001305702"/>
    </source>
</evidence>
<evidence type="ECO:0000256" key="3">
    <source>
        <dbReference type="ARBA" id="ARBA00022801"/>
    </source>
</evidence>
<dbReference type="EMBL" id="CP130318">
    <property type="protein sequence ID" value="WNQ09733.1"/>
    <property type="molecule type" value="Genomic_DNA"/>
</dbReference>
<dbReference type="PROSITE" id="PS51935">
    <property type="entry name" value="NLPC_P60"/>
    <property type="match status" value="1"/>
</dbReference>
<keyword evidence="8" id="KW-1185">Reference proteome</keyword>
<evidence type="ECO:0000256" key="4">
    <source>
        <dbReference type="ARBA" id="ARBA00022807"/>
    </source>
</evidence>
<feature type="signal peptide" evidence="5">
    <location>
        <begin position="1"/>
        <end position="38"/>
    </location>
</feature>
<sequence length="166" mass="18412">MEQRNRKNFAAKVAIALTLTFTAAVPATLALPAGQAHAYSVSKANNVIKMGNRFLGVRYQFGAPSGVTNRFDCSSLTQYLFKKQGVYLPRTSSQQSKKGKYVPISQLKKGDLIFFKASKTSGSRVTHVAIYAGNGKMLHTYGKPGVTYSYFNSYWKGRYVTSKRFL</sequence>
<proteinExistence type="inferred from homology"/>
<keyword evidence="2" id="KW-0645">Protease</keyword>
<keyword evidence="4" id="KW-0788">Thiol protease</keyword>
<dbReference type="KEGG" id="paun:MJA45_19165"/>
<organism evidence="7 8">
    <name type="scientific">Paenibacillus aurantius</name>
    <dbReference type="NCBI Taxonomy" id="2918900"/>
    <lineage>
        <taxon>Bacteria</taxon>
        <taxon>Bacillati</taxon>
        <taxon>Bacillota</taxon>
        <taxon>Bacilli</taxon>
        <taxon>Bacillales</taxon>
        <taxon>Paenibacillaceae</taxon>
        <taxon>Paenibacillus</taxon>
    </lineage>
</organism>
<gene>
    <name evidence="7" type="ORF">MJA45_19165</name>
</gene>
<dbReference type="PANTHER" id="PTHR47053">
    <property type="entry name" value="MUREIN DD-ENDOPEPTIDASE MEPH-RELATED"/>
    <property type="match status" value="1"/>
</dbReference>
<feature type="chain" id="PRO_5041742780" evidence="5">
    <location>
        <begin position="39"/>
        <end position="166"/>
    </location>
</feature>
<dbReference type="InterPro" id="IPR038765">
    <property type="entry name" value="Papain-like_cys_pep_sf"/>
</dbReference>
<evidence type="ECO:0000256" key="2">
    <source>
        <dbReference type="ARBA" id="ARBA00022670"/>
    </source>
</evidence>
<dbReference type="SUPFAM" id="SSF54001">
    <property type="entry name" value="Cysteine proteinases"/>
    <property type="match status" value="1"/>
</dbReference>
<dbReference type="GO" id="GO:0008234">
    <property type="term" value="F:cysteine-type peptidase activity"/>
    <property type="evidence" value="ECO:0007669"/>
    <property type="project" value="UniProtKB-KW"/>
</dbReference>
<keyword evidence="5" id="KW-0732">Signal</keyword>
<dbReference type="AlphaFoldDB" id="A0AA96RE26"/>
<dbReference type="Proteomes" id="UP001305702">
    <property type="component" value="Chromosome"/>
</dbReference>
<dbReference type="InterPro" id="IPR051202">
    <property type="entry name" value="Peptidase_C40"/>
</dbReference>
<name>A0AA96RE26_9BACL</name>
<evidence type="ECO:0000256" key="5">
    <source>
        <dbReference type="SAM" id="SignalP"/>
    </source>
</evidence>